<dbReference type="PANTHER" id="PTHR43751">
    <property type="entry name" value="SULFATASE"/>
    <property type="match status" value="1"/>
</dbReference>
<dbReference type="Pfam" id="PF00884">
    <property type="entry name" value="Sulfatase"/>
    <property type="match status" value="1"/>
</dbReference>
<proteinExistence type="predicted"/>
<evidence type="ECO:0000256" key="2">
    <source>
        <dbReference type="SAM" id="Phobius"/>
    </source>
</evidence>
<feature type="domain" description="Sulfatase N-terminal" evidence="3">
    <location>
        <begin position="182"/>
        <end position="525"/>
    </location>
</feature>
<reference evidence="4 5" key="1">
    <citation type="submission" date="2019-08" db="EMBL/GenBank/DDBJ databases">
        <title>Deep-cultivation of Planctomycetes and their phenomic and genomic characterization uncovers novel biology.</title>
        <authorList>
            <person name="Wiegand S."/>
            <person name="Jogler M."/>
            <person name="Boedeker C."/>
            <person name="Pinto D."/>
            <person name="Vollmers J."/>
            <person name="Rivas-Marin E."/>
            <person name="Kohn T."/>
            <person name="Peeters S.H."/>
            <person name="Heuer A."/>
            <person name="Rast P."/>
            <person name="Oberbeckmann S."/>
            <person name="Bunk B."/>
            <person name="Jeske O."/>
            <person name="Meyerdierks A."/>
            <person name="Storesund J.E."/>
            <person name="Kallscheuer N."/>
            <person name="Luecker S."/>
            <person name="Lage O.M."/>
            <person name="Pohl T."/>
            <person name="Merkel B.J."/>
            <person name="Hornburger P."/>
            <person name="Mueller R.-W."/>
            <person name="Bruemmer F."/>
            <person name="Labrenz M."/>
            <person name="Spormann A.M."/>
            <person name="Op den Camp H."/>
            <person name="Overmann J."/>
            <person name="Amann R."/>
            <person name="Jetten M.S.M."/>
            <person name="Mascher T."/>
            <person name="Medema M.H."/>
            <person name="Devos D.P."/>
            <person name="Kaster A.-K."/>
            <person name="Ovreas L."/>
            <person name="Rohde M."/>
            <person name="Galperin M.Y."/>
            <person name="Jogler C."/>
        </authorList>
    </citation>
    <scope>NUCLEOTIDE SEQUENCE [LARGE SCALE GENOMIC DNA]</scope>
    <source>
        <strain evidence="4 5">OJF2</strain>
    </source>
</reference>
<protein>
    <submittedName>
        <fullName evidence="4">Choline-sulfatase</fullName>
        <ecNumber evidence="4">3.1.6.6</ecNumber>
    </submittedName>
</protein>
<dbReference type="InterPro" id="IPR052701">
    <property type="entry name" value="GAG_Ulvan_Degrading_Sulfatases"/>
</dbReference>
<name>A0A5B9VXT5_9BACT</name>
<dbReference type="Proteomes" id="UP000324233">
    <property type="component" value="Chromosome"/>
</dbReference>
<dbReference type="EC" id="3.1.6.6" evidence="4"/>
<evidence type="ECO:0000256" key="1">
    <source>
        <dbReference type="SAM" id="MobiDB-lite"/>
    </source>
</evidence>
<evidence type="ECO:0000313" key="4">
    <source>
        <dbReference type="EMBL" id="QEH33143.1"/>
    </source>
</evidence>
<feature type="region of interest" description="Disordered" evidence="1">
    <location>
        <begin position="541"/>
        <end position="574"/>
    </location>
</feature>
<keyword evidence="5" id="KW-1185">Reference proteome</keyword>
<keyword evidence="2" id="KW-1133">Transmembrane helix</keyword>
<dbReference type="GO" id="GO:0047753">
    <property type="term" value="F:choline-sulfatase activity"/>
    <property type="evidence" value="ECO:0007669"/>
    <property type="project" value="UniProtKB-EC"/>
</dbReference>
<organism evidence="4 5">
    <name type="scientific">Aquisphaera giovannonii</name>
    <dbReference type="NCBI Taxonomy" id="406548"/>
    <lineage>
        <taxon>Bacteria</taxon>
        <taxon>Pseudomonadati</taxon>
        <taxon>Planctomycetota</taxon>
        <taxon>Planctomycetia</taxon>
        <taxon>Isosphaerales</taxon>
        <taxon>Isosphaeraceae</taxon>
        <taxon>Aquisphaera</taxon>
    </lineage>
</organism>
<dbReference type="EMBL" id="CP042997">
    <property type="protein sequence ID" value="QEH33143.1"/>
    <property type="molecule type" value="Genomic_DNA"/>
</dbReference>
<dbReference type="Gene3D" id="3.40.720.10">
    <property type="entry name" value="Alkaline Phosphatase, subunit A"/>
    <property type="match status" value="1"/>
</dbReference>
<keyword evidence="2" id="KW-0472">Membrane</keyword>
<dbReference type="PANTHER" id="PTHR43751:SF3">
    <property type="entry name" value="SULFATASE N-TERMINAL DOMAIN-CONTAINING PROTEIN"/>
    <property type="match status" value="1"/>
</dbReference>
<evidence type="ECO:0000259" key="3">
    <source>
        <dbReference type="Pfam" id="PF00884"/>
    </source>
</evidence>
<dbReference type="KEGG" id="agv:OJF2_16400"/>
<dbReference type="InterPro" id="IPR000917">
    <property type="entry name" value="Sulfatase_N"/>
</dbReference>
<accession>A0A5B9VXT5</accession>
<feature type="transmembrane region" description="Helical" evidence="2">
    <location>
        <begin position="20"/>
        <end position="41"/>
    </location>
</feature>
<keyword evidence="4" id="KW-0378">Hydrolase</keyword>
<gene>
    <name evidence="4" type="primary">betC_3</name>
    <name evidence="4" type="ORF">OJF2_16400</name>
</gene>
<sequence>MPVGPEPGGPPAPRLPTWHYLVLSLWCGLLAGPLEVAAILVRKRALDLNQFYWMSRHFVWLIPLTNLLIFATLAPAFWLLSASGPRGRWFAARSLCTLTLLPALWTLLTRLYSPAVVLLAMGIAAWLMPSLGRHGDAFRRCVTRSLPVLALVPAILFAWVRVGDALRERGEAARPLPASGAPNLLVVVLDTVAAGHLSLYGYDRPTSPTLDGLARRGVRFDRAQAPSSWTLPSHASLFTGRWPHELSAGWLTPLDSGARTLAEHLGSRGYATAGFVANTFYCGSDSGLARGFATYRDYIFPGLGAFKLAALVDRPVEGLRALHHFLRARTSFATLAGLIRPFDAGFRKPASAINRELRDWLSGRPQKERPFFAFLNYYDVHYPYLLPEGGVHRFAARPRTDREMDLIEKWKAVAEAGLPEQERLFARNSYDDCISNLDEHLGKLLDDLEREGVLESTWLVITSDHGESFGEQAGIFLHGTSLYQPQVHVPLVVVPPRNGPKPARPVVTESVSLRDVPATVLDVLGLGADAPFPGQSLAGLWSDASGAAPDPPPRPSPALSEVVPTNPGEPDPARMVRDRRAWASLAEGDLIYIQVRGRDGLREELFDLREDPLQRRDLSRDPAHRPLLDGMRGRLERATAGPLTPGRFRL</sequence>
<dbReference type="AlphaFoldDB" id="A0A5B9VXT5"/>
<feature type="transmembrane region" description="Helical" evidence="2">
    <location>
        <begin position="111"/>
        <end position="129"/>
    </location>
</feature>
<feature type="transmembrane region" description="Helical" evidence="2">
    <location>
        <begin position="141"/>
        <end position="160"/>
    </location>
</feature>
<dbReference type="SUPFAM" id="SSF53649">
    <property type="entry name" value="Alkaline phosphatase-like"/>
    <property type="match status" value="1"/>
</dbReference>
<dbReference type="InterPro" id="IPR017850">
    <property type="entry name" value="Alkaline_phosphatase_core_sf"/>
</dbReference>
<evidence type="ECO:0000313" key="5">
    <source>
        <dbReference type="Proteomes" id="UP000324233"/>
    </source>
</evidence>
<keyword evidence="2" id="KW-0812">Transmembrane</keyword>
<dbReference type="CDD" id="cd16148">
    <property type="entry name" value="sulfatase_like"/>
    <property type="match status" value="1"/>
</dbReference>
<feature type="transmembrane region" description="Helical" evidence="2">
    <location>
        <begin position="61"/>
        <end position="80"/>
    </location>
</feature>